<organism evidence="1 2">
    <name type="scientific">Lysinibacillus parviboronicapiens</name>
    <dbReference type="NCBI Taxonomy" id="436516"/>
    <lineage>
        <taxon>Bacteria</taxon>
        <taxon>Bacillati</taxon>
        <taxon>Bacillota</taxon>
        <taxon>Bacilli</taxon>
        <taxon>Bacillales</taxon>
        <taxon>Bacillaceae</taxon>
        <taxon>Lysinibacillus</taxon>
    </lineage>
</organism>
<reference evidence="1 2" key="1">
    <citation type="submission" date="2024-06" db="EMBL/GenBank/DDBJ databases">
        <title>Sorghum-associated microbial communities from plants grown in Nebraska, USA.</title>
        <authorList>
            <person name="Schachtman D."/>
        </authorList>
    </citation>
    <scope>NUCLEOTIDE SEQUENCE [LARGE SCALE GENOMIC DNA]</scope>
    <source>
        <strain evidence="1 2">736</strain>
    </source>
</reference>
<protein>
    <submittedName>
        <fullName evidence="1">Competence protein ComK</fullName>
    </submittedName>
</protein>
<gene>
    <name evidence="1" type="ORF">ABIA69_001878</name>
</gene>
<dbReference type="RefSeq" id="WP_107925288.1">
    <property type="nucleotide sequence ID" value="NZ_CP073713.1"/>
</dbReference>
<evidence type="ECO:0000313" key="2">
    <source>
        <dbReference type="Proteomes" id="UP001549363"/>
    </source>
</evidence>
<sequence>MRYNNEDIMSRETMLYMPEYDSFGNLCTRVIERDYQYVSKLTPTQLMDFNLRYYGSSLRGAFDGSKMILGKLNKNPIIVHERFNILWFPSKSPLHPDCIWFAVHQIDDFTAVDKKQTKVIFMNGNEMIVDVSAKSFEYRIQRAFLLKYKLEKRTKHLLVKHDRVKVFQRMRNRPLLEEEAKKDDD</sequence>
<dbReference type="Proteomes" id="UP001549363">
    <property type="component" value="Unassembled WGS sequence"/>
</dbReference>
<keyword evidence="2" id="KW-1185">Reference proteome</keyword>
<name>A0ABV2PJC1_9BACI</name>
<proteinExistence type="predicted"/>
<comment type="caution">
    <text evidence="1">The sequence shown here is derived from an EMBL/GenBank/DDBJ whole genome shotgun (WGS) entry which is preliminary data.</text>
</comment>
<dbReference type="InterPro" id="IPR010461">
    <property type="entry name" value="ComK"/>
</dbReference>
<evidence type="ECO:0000313" key="1">
    <source>
        <dbReference type="EMBL" id="MET4560734.1"/>
    </source>
</evidence>
<dbReference type="Pfam" id="PF06338">
    <property type="entry name" value="ComK"/>
    <property type="match status" value="1"/>
</dbReference>
<accession>A0ABV2PJC1</accession>
<dbReference type="EMBL" id="JBEPSB010000006">
    <property type="protein sequence ID" value="MET4560734.1"/>
    <property type="molecule type" value="Genomic_DNA"/>
</dbReference>